<dbReference type="Proteomes" id="UP000548067">
    <property type="component" value="Unassembled WGS sequence"/>
</dbReference>
<protein>
    <recommendedName>
        <fullName evidence="4">Pentapeptide repeat-containing protein</fullName>
    </recommendedName>
</protein>
<organism evidence="2 3">
    <name type="scientific">Chryseobacterium aquaticum</name>
    <dbReference type="NCBI Taxonomy" id="452084"/>
    <lineage>
        <taxon>Bacteria</taxon>
        <taxon>Pseudomonadati</taxon>
        <taxon>Bacteroidota</taxon>
        <taxon>Flavobacteriia</taxon>
        <taxon>Flavobacteriales</taxon>
        <taxon>Weeksellaceae</taxon>
        <taxon>Chryseobacterium group</taxon>
        <taxon>Chryseobacterium</taxon>
    </lineage>
</organism>
<reference evidence="2 3" key="1">
    <citation type="submission" date="2020-04" db="EMBL/GenBank/DDBJ databases">
        <title>Genome analysis and antimicrobial resistance characteristics of Chryseobacterium aquaticum isolated from farmed salmonids.</title>
        <authorList>
            <person name="Saticioglu I.B."/>
            <person name="Duman M."/>
            <person name="Altun S."/>
        </authorList>
    </citation>
    <scope>NUCLEOTIDE SEQUENCE [LARGE SCALE GENOMIC DNA]</scope>
    <source>
        <strain evidence="2 3">C-174</strain>
    </source>
</reference>
<dbReference type="AlphaFoldDB" id="A0A848N9V2"/>
<keyword evidence="1" id="KW-0812">Transmembrane</keyword>
<dbReference type="RefSeq" id="WP_050380658.1">
    <property type="nucleotide sequence ID" value="NZ_JABCJF010000003.1"/>
</dbReference>
<keyword evidence="1" id="KW-0472">Membrane</keyword>
<sequence>MKIINSNNDFTSDEHYNKESPLSQEPLYRYNVENCQINYIFEISDSKKYRRIKFKDCVFKEDVILKNISISENLIFWNCKFEKCVTFHDVTIKRKARFWETTFNELKIDNLRFEDLADFFKTKFKENTIFYKTDFLATTVFTASIFEKNLLFTYSKISDVLIFSRTKFLKGMDLSQAIITGKIKNSNSDFPNFEKKMDIDDDDNYRDSFEFNGQITLQNKRETFRILKKAAQDEGNQFKFLEYSKIENETYFEQLKPIWIKRFDNYIIFLLNKISNDHNMSWSRGILFTAIIGLLFFYTSLITTSLIEFGFDIELFSYYLGKYIFFLSPIHKIDLFEEEIATTGTIILDFLGRLFVGYGIYQTIQAFRKHKG</sequence>
<evidence type="ECO:0000256" key="1">
    <source>
        <dbReference type="SAM" id="Phobius"/>
    </source>
</evidence>
<evidence type="ECO:0000313" key="3">
    <source>
        <dbReference type="Proteomes" id="UP000548067"/>
    </source>
</evidence>
<dbReference type="EMBL" id="JABCJF010000003">
    <property type="protein sequence ID" value="NMR34183.1"/>
    <property type="molecule type" value="Genomic_DNA"/>
</dbReference>
<gene>
    <name evidence="2" type="ORF">HIO71_08145</name>
</gene>
<evidence type="ECO:0000313" key="2">
    <source>
        <dbReference type="EMBL" id="NMR34183.1"/>
    </source>
</evidence>
<feature type="transmembrane region" description="Helical" evidence="1">
    <location>
        <begin position="340"/>
        <end position="361"/>
    </location>
</feature>
<proteinExistence type="predicted"/>
<evidence type="ECO:0008006" key="4">
    <source>
        <dbReference type="Google" id="ProtNLM"/>
    </source>
</evidence>
<name>A0A848N9V2_9FLAO</name>
<accession>A0A848N9V2</accession>
<dbReference type="Gene3D" id="2.160.20.80">
    <property type="entry name" value="E3 ubiquitin-protein ligase SopA"/>
    <property type="match status" value="1"/>
</dbReference>
<keyword evidence="1" id="KW-1133">Transmembrane helix</keyword>
<comment type="caution">
    <text evidence="2">The sequence shown here is derived from an EMBL/GenBank/DDBJ whole genome shotgun (WGS) entry which is preliminary data.</text>
</comment>
<feature type="transmembrane region" description="Helical" evidence="1">
    <location>
        <begin position="286"/>
        <end position="307"/>
    </location>
</feature>